<name>A0A6J5MTH3_9CAUD</name>
<dbReference type="InterPro" id="IPR021283">
    <property type="entry name" value="Phage_Wedge1"/>
</dbReference>
<sequence>MTLIQYLNLITSQHRDKPKFLATVDLNTAVQRRVQDLLASMPEKFDVDNAVGQQLDVIGQWVGISRNVAIPVDGVYFSWDGSEFVGWEFGVWQDNLQPATISTLPDDVYRTLIRAKIAANRWDGTTEGAYEVWDAVFPNLTILIQDNQNMSYGLIIQGGIIDSLTLALLTGGYIPLKPEGVRVTNYYVPVDTGPVFGWDVESDFIGGWDEASWTREIAPD</sequence>
<accession>A0A6J5MTH3</accession>
<protein>
    <recommendedName>
        <fullName evidence="2">DUF2612 domain-containing protein</fullName>
    </recommendedName>
</protein>
<evidence type="ECO:0008006" key="2">
    <source>
        <dbReference type="Google" id="ProtNLM"/>
    </source>
</evidence>
<organism evidence="1">
    <name type="scientific">uncultured Caudovirales phage</name>
    <dbReference type="NCBI Taxonomy" id="2100421"/>
    <lineage>
        <taxon>Viruses</taxon>
        <taxon>Duplodnaviria</taxon>
        <taxon>Heunggongvirae</taxon>
        <taxon>Uroviricota</taxon>
        <taxon>Caudoviricetes</taxon>
        <taxon>Peduoviridae</taxon>
        <taxon>Maltschvirus</taxon>
        <taxon>Maltschvirus maltsch</taxon>
    </lineage>
</organism>
<dbReference type="Pfam" id="PF11041">
    <property type="entry name" value="Phage_Wedge1"/>
    <property type="match status" value="1"/>
</dbReference>
<evidence type="ECO:0000313" key="1">
    <source>
        <dbReference type="EMBL" id="CAB4150068.1"/>
    </source>
</evidence>
<reference evidence="1" key="1">
    <citation type="submission" date="2020-04" db="EMBL/GenBank/DDBJ databases">
        <authorList>
            <person name="Chiriac C."/>
            <person name="Salcher M."/>
            <person name="Ghai R."/>
            <person name="Kavagutti S V."/>
        </authorList>
    </citation>
    <scope>NUCLEOTIDE SEQUENCE</scope>
</reference>
<dbReference type="EMBL" id="LR796527">
    <property type="protein sequence ID" value="CAB4150068.1"/>
    <property type="molecule type" value="Genomic_DNA"/>
</dbReference>
<gene>
    <name evidence="1" type="ORF">UFOVP558_71</name>
</gene>
<proteinExistence type="predicted"/>